<reference evidence="1 2" key="1">
    <citation type="submission" date="2014-04" db="EMBL/GenBank/DDBJ databases">
        <title>Comparative genomics and transcriptomics to identify genetic mechanisms underlying the emergence of carbapenem resistant Acinetobacter baumannii (CRAb).</title>
        <authorList>
            <person name="Harris A.D."/>
            <person name="Johnson K.J."/>
            <person name="George J."/>
            <person name="Nadendla S."/>
            <person name="Daugherty S.C."/>
            <person name="Parankush S."/>
            <person name="Sadzewicz L."/>
            <person name="Tallon L."/>
            <person name="Sengamalay N."/>
            <person name="Hazen T.H."/>
            <person name="Rasko D.A."/>
        </authorList>
    </citation>
    <scope>NUCLEOTIDE SEQUENCE [LARGE SCALE GENOMIC DNA]</scope>
    <source>
        <strain evidence="1 2">1499986</strain>
    </source>
</reference>
<organism evidence="1 2">
    <name type="scientific">Acinetobacter baumannii 1499986</name>
    <dbReference type="NCBI Taxonomy" id="1310673"/>
    <lineage>
        <taxon>Bacteria</taxon>
        <taxon>Pseudomonadati</taxon>
        <taxon>Pseudomonadota</taxon>
        <taxon>Gammaproteobacteria</taxon>
        <taxon>Moraxellales</taxon>
        <taxon>Moraxellaceae</taxon>
        <taxon>Acinetobacter</taxon>
        <taxon>Acinetobacter calcoaceticus/baumannii complex</taxon>
    </lineage>
</organism>
<evidence type="ECO:0000313" key="1">
    <source>
        <dbReference type="EMBL" id="KCX99572.1"/>
    </source>
</evidence>
<gene>
    <name evidence="1" type="ORF">J572_3606</name>
</gene>
<accession>A0A836YLZ5</accession>
<protein>
    <submittedName>
        <fullName evidence="1">Uncharacterized protein</fullName>
    </submittedName>
</protein>
<evidence type="ECO:0000313" key="2">
    <source>
        <dbReference type="Proteomes" id="UP000027309"/>
    </source>
</evidence>
<sequence>MGEMGSLSHNFILNKLFCCEYSRLFGESPQCNIQHMKTDK</sequence>
<dbReference type="AlphaFoldDB" id="A0A836YLZ5"/>
<dbReference type="Proteomes" id="UP000027309">
    <property type="component" value="Unassembled WGS sequence"/>
</dbReference>
<name>A0A836YLZ5_ACIBA</name>
<dbReference type="EMBL" id="JMOA01000069">
    <property type="protein sequence ID" value="KCX99572.1"/>
    <property type="molecule type" value="Genomic_DNA"/>
</dbReference>
<comment type="caution">
    <text evidence="1">The sequence shown here is derived from an EMBL/GenBank/DDBJ whole genome shotgun (WGS) entry which is preliminary data.</text>
</comment>
<proteinExistence type="predicted"/>